<dbReference type="EMBL" id="JANHOH010000011">
    <property type="protein sequence ID" value="MCQ6961073.1"/>
    <property type="molecule type" value="Genomic_DNA"/>
</dbReference>
<protein>
    <recommendedName>
        <fullName evidence="5">Heavy metal translocating P-type ATPase</fullName>
    </recommendedName>
</protein>
<sequence length="56" mass="6639">MDHSKMDHSKMQQGHDPHHGMSEHDHHVMMIADFKKRFYVVLVLTIPIMLLSMQIQ</sequence>
<reference evidence="3 4" key="1">
    <citation type="submission" date="2022-07" db="EMBL/GenBank/DDBJ databases">
        <title>Mucilaginibacter sp. JC4.</title>
        <authorList>
            <person name="Le V."/>
            <person name="Ko S.-R."/>
            <person name="Ahn C.-Y."/>
            <person name="Oh H.-M."/>
        </authorList>
    </citation>
    <scope>NUCLEOTIDE SEQUENCE [LARGE SCALE GENOMIC DNA]</scope>
    <source>
        <strain evidence="3 4">JC4</strain>
    </source>
</reference>
<feature type="region of interest" description="Disordered" evidence="1">
    <location>
        <begin position="1"/>
        <end position="22"/>
    </location>
</feature>
<evidence type="ECO:0008006" key="5">
    <source>
        <dbReference type="Google" id="ProtNLM"/>
    </source>
</evidence>
<evidence type="ECO:0000256" key="1">
    <source>
        <dbReference type="SAM" id="MobiDB-lite"/>
    </source>
</evidence>
<evidence type="ECO:0000313" key="4">
    <source>
        <dbReference type="Proteomes" id="UP001204376"/>
    </source>
</evidence>
<gene>
    <name evidence="3" type="ORF">NPE20_24070</name>
</gene>
<keyword evidence="2" id="KW-0812">Transmembrane</keyword>
<keyword evidence="2" id="KW-0472">Membrane</keyword>
<dbReference type="Proteomes" id="UP001204376">
    <property type="component" value="Unassembled WGS sequence"/>
</dbReference>
<organism evidence="3 4">
    <name type="scientific">Mucilaginibacter aquariorum</name>
    <dbReference type="NCBI Taxonomy" id="2967225"/>
    <lineage>
        <taxon>Bacteria</taxon>
        <taxon>Pseudomonadati</taxon>
        <taxon>Bacteroidota</taxon>
        <taxon>Sphingobacteriia</taxon>
        <taxon>Sphingobacteriales</taxon>
        <taxon>Sphingobacteriaceae</taxon>
        <taxon>Mucilaginibacter</taxon>
    </lineage>
</organism>
<evidence type="ECO:0000256" key="2">
    <source>
        <dbReference type="SAM" id="Phobius"/>
    </source>
</evidence>
<proteinExistence type="predicted"/>
<evidence type="ECO:0000313" key="3">
    <source>
        <dbReference type="EMBL" id="MCQ6961073.1"/>
    </source>
</evidence>
<accession>A0ABT1TAX4</accession>
<name>A0ABT1TAX4_9SPHI</name>
<feature type="transmembrane region" description="Helical" evidence="2">
    <location>
        <begin position="38"/>
        <end position="55"/>
    </location>
</feature>
<comment type="caution">
    <text evidence="3">The sequence shown here is derived from an EMBL/GenBank/DDBJ whole genome shotgun (WGS) entry which is preliminary data.</text>
</comment>
<keyword evidence="4" id="KW-1185">Reference proteome</keyword>
<keyword evidence="2" id="KW-1133">Transmembrane helix</keyword>
<dbReference type="RefSeq" id="WP_256541240.1">
    <property type="nucleotide sequence ID" value="NZ_JANHOH010000011.1"/>
</dbReference>